<dbReference type="InterPro" id="IPR027417">
    <property type="entry name" value="P-loop_NTPase"/>
</dbReference>
<evidence type="ECO:0000259" key="4">
    <source>
        <dbReference type="PROSITE" id="PS50893"/>
    </source>
</evidence>
<evidence type="ECO:0000313" key="6">
    <source>
        <dbReference type="Proteomes" id="UP000467841"/>
    </source>
</evidence>
<dbReference type="AlphaFoldDB" id="A0A6D2JCN8"/>
<reference evidence="5" key="1">
    <citation type="submission" date="2020-01" db="EMBL/GenBank/DDBJ databases">
        <authorList>
            <person name="Mishra B."/>
        </authorList>
    </citation>
    <scope>NUCLEOTIDE SEQUENCE [LARGE SCALE GENOMIC DNA]</scope>
</reference>
<evidence type="ECO:0000256" key="2">
    <source>
        <dbReference type="ARBA" id="ARBA00022840"/>
    </source>
</evidence>
<dbReference type="InterPro" id="IPR003593">
    <property type="entry name" value="AAA+_ATPase"/>
</dbReference>
<dbReference type="GO" id="GO:0016887">
    <property type="term" value="F:ATP hydrolysis activity"/>
    <property type="evidence" value="ECO:0007669"/>
    <property type="project" value="InterPro"/>
</dbReference>
<dbReference type="Gene3D" id="3.40.50.300">
    <property type="entry name" value="P-loop containing nucleotide triphosphate hydrolases"/>
    <property type="match status" value="2"/>
</dbReference>
<dbReference type="PANTHER" id="PTHR42855">
    <property type="entry name" value="ABC TRANSPORTER ATP-BINDING SUBUNIT"/>
    <property type="match status" value="1"/>
</dbReference>
<dbReference type="GO" id="GO:0005524">
    <property type="term" value="F:ATP binding"/>
    <property type="evidence" value="ECO:0007669"/>
    <property type="project" value="UniProtKB-KW"/>
</dbReference>
<dbReference type="SMART" id="SM00382">
    <property type="entry name" value="AAA"/>
    <property type="match status" value="2"/>
</dbReference>
<name>A0A6D2JCN8_9BRAS</name>
<feature type="compositionally biased region" description="Basic residues" evidence="3">
    <location>
        <begin position="620"/>
        <end position="631"/>
    </location>
</feature>
<evidence type="ECO:0000313" key="5">
    <source>
        <dbReference type="EMBL" id="CAA7034781.1"/>
    </source>
</evidence>
<sequence>MIGLSTNLHCLRSIFFTGLRPCPSPTTSSFVKLCSTSNPNPRREIHTIRAQVSEISLDTSVKERVKLENIWKSYNGVTVLKDVSWDVKRGEKVGLVGVNGAGKTTLLRIIAGQEKADSVHVIKANPNMKIAFLSQVFEVSMSRTVKEEFMSAFKEEMEITEKLEKVQNAIEEGNVHDLELMGRLSDEFYLLKRRAQAMNIDSVDDKVSELMLGLGFAAEDEDRLVASFSGGWQMRMLLGKVLAQDSDLLLLDEPTNHLDLETIEWLESYLKELEVPMVIVSHDRAVLDLLCTKILEIEIGVSRTFEESSYSQYVLEKATWVEEQLMALEEKVGLEDGEIEKPYKHKKMKIRFPEPGTSGRLVLTLQNIVFGFEDDKMLYNKANLVVQRGEKIAIIGPNGCGKSTLLKLIMGLEKPLKGEVMFGDYNVLPNYFEQNQAEFLDLDKTVLETVVEAAKDWSSDDVKHLLGRRNFKDDMIHRKVSLLSGGEKARLAFCKFLVTPSTLLVLDEPTNHLDIPSKEMLEEAIKEYQGTVIMVSHDKQVVNRVIQVKDGGLEDYLGDYNFYLWKNAEARAQEVERKAELKMKLPKVKAKEKMSNAEKSAVEMLKSIELKLPTPLSRTQKIRAREKHKIQKMQSFRVAKQSSKATKNSKRWK</sequence>
<keyword evidence="2" id="KW-0067">ATP-binding</keyword>
<dbReference type="GO" id="GO:0003676">
    <property type="term" value="F:nucleic acid binding"/>
    <property type="evidence" value="ECO:0007669"/>
    <property type="project" value="UniProtKB-ARBA"/>
</dbReference>
<evidence type="ECO:0000256" key="3">
    <source>
        <dbReference type="SAM" id="MobiDB-lite"/>
    </source>
</evidence>
<organism evidence="5 6">
    <name type="scientific">Microthlaspi erraticum</name>
    <dbReference type="NCBI Taxonomy" id="1685480"/>
    <lineage>
        <taxon>Eukaryota</taxon>
        <taxon>Viridiplantae</taxon>
        <taxon>Streptophyta</taxon>
        <taxon>Embryophyta</taxon>
        <taxon>Tracheophyta</taxon>
        <taxon>Spermatophyta</taxon>
        <taxon>Magnoliopsida</taxon>
        <taxon>eudicotyledons</taxon>
        <taxon>Gunneridae</taxon>
        <taxon>Pentapetalae</taxon>
        <taxon>rosids</taxon>
        <taxon>malvids</taxon>
        <taxon>Brassicales</taxon>
        <taxon>Brassicaceae</taxon>
        <taxon>Coluteocarpeae</taxon>
        <taxon>Microthlaspi</taxon>
    </lineage>
</organism>
<dbReference type="Proteomes" id="UP000467841">
    <property type="component" value="Unassembled WGS sequence"/>
</dbReference>
<gene>
    <name evidence="5" type="ORF">MERR_LOCUS22016</name>
</gene>
<dbReference type="PROSITE" id="PS50893">
    <property type="entry name" value="ABC_TRANSPORTER_2"/>
    <property type="match status" value="2"/>
</dbReference>
<dbReference type="InterPro" id="IPR017871">
    <property type="entry name" value="ABC_transporter-like_CS"/>
</dbReference>
<evidence type="ECO:0000256" key="1">
    <source>
        <dbReference type="ARBA" id="ARBA00022741"/>
    </source>
</evidence>
<dbReference type="EMBL" id="CACVBM020001151">
    <property type="protein sequence ID" value="CAA7034781.1"/>
    <property type="molecule type" value="Genomic_DNA"/>
</dbReference>
<accession>A0A6D2JCN8</accession>
<dbReference type="CDD" id="cd03221">
    <property type="entry name" value="ABCF_EF-3"/>
    <property type="match status" value="2"/>
</dbReference>
<feature type="domain" description="ABC transporter" evidence="4">
    <location>
        <begin position="65"/>
        <end position="324"/>
    </location>
</feature>
<dbReference type="InterPro" id="IPR051309">
    <property type="entry name" value="ABCF_ATPase"/>
</dbReference>
<feature type="region of interest" description="Disordered" evidence="3">
    <location>
        <begin position="616"/>
        <end position="653"/>
    </location>
</feature>
<keyword evidence="1" id="KW-0547">Nucleotide-binding</keyword>
<protein>
    <recommendedName>
        <fullName evidence="4">ABC transporter domain-containing protein</fullName>
    </recommendedName>
</protein>
<dbReference type="Pfam" id="PF00005">
    <property type="entry name" value="ABC_tran"/>
    <property type="match status" value="2"/>
</dbReference>
<dbReference type="PANTHER" id="PTHR42855:SF1">
    <property type="entry name" value="ABC TRANSPORTER DOMAIN-CONTAINING PROTEIN"/>
    <property type="match status" value="1"/>
</dbReference>
<dbReference type="SUPFAM" id="SSF52540">
    <property type="entry name" value="P-loop containing nucleoside triphosphate hydrolases"/>
    <property type="match status" value="2"/>
</dbReference>
<proteinExistence type="predicted"/>
<dbReference type="OrthoDB" id="2110130at2759"/>
<comment type="caution">
    <text evidence="5">The sequence shown here is derived from an EMBL/GenBank/DDBJ whole genome shotgun (WGS) entry which is preliminary data.</text>
</comment>
<dbReference type="FunFam" id="3.40.50.300:FF:000309">
    <property type="entry name" value="ABC transporter ATP-binding protein"/>
    <property type="match status" value="1"/>
</dbReference>
<dbReference type="PROSITE" id="PS00211">
    <property type="entry name" value="ABC_TRANSPORTER_1"/>
    <property type="match status" value="2"/>
</dbReference>
<feature type="domain" description="ABC transporter" evidence="4">
    <location>
        <begin position="363"/>
        <end position="575"/>
    </location>
</feature>
<dbReference type="InterPro" id="IPR003439">
    <property type="entry name" value="ABC_transporter-like_ATP-bd"/>
</dbReference>
<keyword evidence="6" id="KW-1185">Reference proteome</keyword>